<organism evidence="1">
    <name type="scientific">Anopheles darlingi</name>
    <name type="common">Mosquito</name>
    <dbReference type="NCBI Taxonomy" id="43151"/>
    <lineage>
        <taxon>Eukaryota</taxon>
        <taxon>Metazoa</taxon>
        <taxon>Ecdysozoa</taxon>
        <taxon>Arthropoda</taxon>
        <taxon>Hexapoda</taxon>
        <taxon>Insecta</taxon>
        <taxon>Pterygota</taxon>
        <taxon>Neoptera</taxon>
        <taxon>Endopterygota</taxon>
        <taxon>Diptera</taxon>
        <taxon>Nematocera</taxon>
        <taxon>Culicoidea</taxon>
        <taxon>Culicidae</taxon>
        <taxon>Anophelinae</taxon>
        <taxon>Anopheles</taxon>
    </lineage>
</organism>
<name>A0A2M4DED9_ANODA</name>
<protein>
    <submittedName>
        <fullName evidence="1">Uncharacterized protein</fullName>
    </submittedName>
</protein>
<reference evidence="1" key="1">
    <citation type="submission" date="2018-01" db="EMBL/GenBank/DDBJ databases">
        <title>An insight into the sialome of Amazonian anophelines.</title>
        <authorList>
            <person name="Ribeiro J.M."/>
            <person name="Scarpassa V."/>
            <person name="Calvo E."/>
        </authorList>
    </citation>
    <scope>NUCLEOTIDE SEQUENCE</scope>
</reference>
<proteinExistence type="predicted"/>
<evidence type="ECO:0000313" key="1">
    <source>
        <dbReference type="EMBL" id="MBW75952.1"/>
    </source>
</evidence>
<accession>A0A2M4DED9</accession>
<dbReference type="EMBL" id="GGFL01011774">
    <property type="protein sequence ID" value="MBW75952.1"/>
    <property type="molecule type" value="Transcribed_RNA"/>
</dbReference>
<sequence length="88" mass="9212">MSTVATLPRPVFFAASLARFSFSITFAELSESPSESPAASLAGAVAPGSANCDIRFAGFARKEVGSVAPLLLPVTAVFTNLSIWYRSL</sequence>
<dbReference type="AlphaFoldDB" id="A0A2M4DED9"/>